<dbReference type="EMBL" id="BSXU01002724">
    <property type="protein sequence ID" value="GMG39185.1"/>
    <property type="molecule type" value="Genomic_DNA"/>
</dbReference>
<evidence type="ECO:0000313" key="3">
    <source>
        <dbReference type="Proteomes" id="UP001165063"/>
    </source>
</evidence>
<protein>
    <submittedName>
        <fullName evidence="2">Unnamed protein product</fullName>
    </submittedName>
</protein>
<gene>
    <name evidence="2" type="ORF">Amon01_000513000</name>
</gene>
<feature type="compositionally biased region" description="Polar residues" evidence="1">
    <location>
        <begin position="182"/>
        <end position="200"/>
    </location>
</feature>
<feature type="region of interest" description="Disordered" evidence="1">
    <location>
        <begin position="268"/>
        <end position="292"/>
    </location>
</feature>
<keyword evidence="3" id="KW-1185">Reference proteome</keyword>
<evidence type="ECO:0000313" key="2">
    <source>
        <dbReference type="EMBL" id="GMG39185.1"/>
    </source>
</evidence>
<organism evidence="2 3">
    <name type="scientific">Ambrosiozyma monospora</name>
    <name type="common">Yeast</name>
    <name type="synonym">Endomycopsis monosporus</name>
    <dbReference type="NCBI Taxonomy" id="43982"/>
    <lineage>
        <taxon>Eukaryota</taxon>
        <taxon>Fungi</taxon>
        <taxon>Dikarya</taxon>
        <taxon>Ascomycota</taxon>
        <taxon>Saccharomycotina</taxon>
        <taxon>Pichiomycetes</taxon>
        <taxon>Pichiales</taxon>
        <taxon>Pichiaceae</taxon>
        <taxon>Ambrosiozyma</taxon>
    </lineage>
</organism>
<evidence type="ECO:0000256" key="1">
    <source>
        <dbReference type="SAM" id="MobiDB-lite"/>
    </source>
</evidence>
<reference evidence="2" key="1">
    <citation type="submission" date="2023-04" db="EMBL/GenBank/DDBJ databases">
        <title>Ambrosiozyma monospora NBRC 1965.</title>
        <authorList>
            <person name="Ichikawa N."/>
            <person name="Sato H."/>
            <person name="Tonouchi N."/>
        </authorList>
    </citation>
    <scope>NUCLEOTIDE SEQUENCE</scope>
    <source>
        <strain evidence="2">NBRC 1965</strain>
    </source>
</reference>
<proteinExistence type="predicted"/>
<feature type="region of interest" description="Disordered" evidence="1">
    <location>
        <begin position="170"/>
        <end position="202"/>
    </location>
</feature>
<dbReference type="AlphaFoldDB" id="A0A9W6YYT7"/>
<name>A0A9W6YYT7_AMBMO</name>
<dbReference type="Proteomes" id="UP001165063">
    <property type="component" value="Unassembled WGS sequence"/>
</dbReference>
<comment type="caution">
    <text evidence="2">The sequence shown here is derived from an EMBL/GenBank/DDBJ whole genome shotgun (WGS) entry which is preliminary data.</text>
</comment>
<sequence length="403" mass="45914">MRELSSIYLKSGNFFPTLFNISTPVNIPEDSNFHCEFKQHDHWENIKNILLNVNRQPPQQSAIQSIYVAYMQLFNITTEIYRFTASQFVQLSYIFQLKFGEGGLDYSVITCACPCCPVRLIIKYCCWKKVFYISQLGIAKHIHTVSYSILSNYSPNTKITSSVSSSASATESKSLEHGIESIQDSAKSNEADESATQPGSNRVEIKPTAVHDISHANDNNIEQTTFTYQENVSNNAWNMKDLEEANARNGEAIRVPAPSKIVSLKYKKNTTNSEKQEISVTSDNQTSEDDRNQRHVNAEIENGTEDEDQVQILVEDDEYVFSDHDSLHPQDTNYVEVPQEKDVSVTSELKITNETTRKTTDVIHALLFEQERFTNSVNFDDERFQKSLKGLLLYARKLYGKTH</sequence>
<accession>A0A9W6YYT7</accession>
<feature type="compositionally biased region" description="Polar residues" evidence="1">
    <location>
        <begin position="269"/>
        <end position="285"/>
    </location>
</feature>